<dbReference type="KEGG" id="hha:Hhal_1529"/>
<evidence type="ECO:0000313" key="2">
    <source>
        <dbReference type="EMBL" id="ABM62296.1"/>
    </source>
</evidence>
<dbReference type="EMBL" id="CP000544">
    <property type="protein sequence ID" value="ABM62296.1"/>
    <property type="molecule type" value="Genomic_DNA"/>
</dbReference>
<dbReference type="Proteomes" id="UP000000647">
    <property type="component" value="Chromosome"/>
</dbReference>
<dbReference type="HOGENOM" id="CLU_838792_0_0_6"/>
<dbReference type="NCBIfam" id="TIGR02595">
    <property type="entry name" value="PEP_CTERM"/>
    <property type="match status" value="1"/>
</dbReference>
<evidence type="ECO:0000313" key="3">
    <source>
        <dbReference type="Proteomes" id="UP000000647"/>
    </source>
</evidence>
<reference evidence="2 3" key="2">
    <citation type="journal article" date="2013" name="Stand. Genomic Sci.">
        <title>Complete genome sequence of Halorhodospira halophila SL1.</title>
        <authorList>
            <person name="Challacombe J.F."/>
            <person name="Majid S."/>
            <person name="Deole R."/>
            <person name="Brettin T.S."/>
            <person name="Bruce D."/>
            <person name="Delano S.F."/>
            <person name="Detter J.C."/>
            <person name="Gleasner C.D."/>
            <person name="Han C.S."/>
            <person name="Misra M."/>
            <person name="Reitenga K.G."/>
            <person name="Mikhailova N."/>
            <person name="Woyke T."/>
            <person name="Pitluck S."/>
            <person name="Nolan M."/>
            <person name="Land M.L."/>
            <person name="Saunders E."/>
            <person name="Tapia R."/>
            <person name="Lapidus A."/>
            <person name="Ivanova N."/>
            <person name="Hoff W.D."/>
        </authorList>
    </citation>
    <scope>NUCLEOTIDE SEQUENCE [LARGE SCALE GENOMIC DNA]</scope>
    <source>
        <strain evidence="3">DSM 244 / SL1</strain>
    </source>
</reference>
<dbReference type="OrthoDB" id="5780882at2"/>
<sequence>MKTQPMLGLFASALVLGMLSAPAYAAQFTIDPRDFAGFDDGPTAPLNSLGWELRTATTQFGTSSGENWLPDGGSRFLDIGFGRIDAYNPYDIGDDQIAGIRQRDMTLRWDNIAGTLGADGQLSYESGTIDFYFGGDGIGSGDLRSSDPFDTNSAEWQAAGSGEHVLSMELSRGDALARLITDDDGNLEAIDATQFDLFFDITFAREGFWALTDSRPFEELIGLQLISAFGEAGGATQRNTVLNDDENAFTDADIALYTHYAGVRRGSLEFQVPEPSTLMLMGGSLILLALATGGFRRRQSESGGLAAS</sequence>
<reference evidence="3" key="1">
    <citation type="submission" date="2006-12" db="EMBL/GenBank/DDBJ databases">
        <title>Complete sequence of Halorhodospira halophila SL1.</title>
        <authorList>
            <consortium name="US DOE Joint Genome Institute"/>
            <person name="Copeland A."/>
            <person name="Lucas S."/>
            <person name="Lapidus A."/>
            <person name="Barry K."/>
            <person name="Detter J.C."/>
            <person name="Glavina del Rio T."/>
            <person name="Hammon N."/>
            <person name="Israni S."/>
            <person name="Dalin E."/>
            <person name="Tice H."/>
            <person name="Pitluck S."/>
            <person name="Saunders E."/>
            <person name="Brettin T."/>
            <person name="Bruce D."/>
            <person name="Han C."/>
            <person name="Tapia R."/>
            <person name="Schmutz J."/>
            <person name="Larimer F."/>
            <person name="Land M."/>
            <person name="Hauser L."/>
            <person name="Kyrpides N."/>
            <person name="Mikhailova N."/>
            <person name="Hoff W."/>
            <person name="Richardson P."/>
        </authorList>
    </citation>
    <scope>NUCLEOTIDE SEQUENCE [LARGE SCALE GENOMIC DNA]</scope>
    <source>
        <strain evidence="3">DSM 244 / SL1</strain>
    </source>
</reference>
<keyword evidence="3" id="KW-1185">Reference proteome</keyword>
<dbReference type="RefSeq" id="WP_011814318.1">
    <property type="nucleotide sequence ID" value="NC_008789.1"/>
</dbReference>
<organism evidence="2 3">
    <name type="scientific">Halorhodospira halophila (strain DSM 244 / SL1)</name>
    <name type="common">Ectothiorhodospira halophila (strain DSM 244 / SL1)</name>
    <dbReference type="NCBI Taxonomy" id="349124"/>
    <lineage>
        <taxon>Bacteria</taxon>
        <taxon>Pseudomonadati</taxon>
        <taxon>Pseudomonadota</taxon>
        <taxon>Gammaproteobacteria</taxon>
        <taxon>Chromatiales</taxon>
        <taxon>Ectothiorhodospiraceae</taxon>
        <taxon>Halorhodospira</taxon>
    </lineage>
</organism>
<keyword evidence="1" id="KW-0732">Signal</keyword>
<dbReference type="AlphaFoldDB" id="A1WX84"/>
<dbReference type="InterPro" id="IPR013424">
    <property type="entry name" value="Ice-binding_C"/>
</dbReference>
<gene>
    <name evidence="2" type="ordered locus">Hhal_1529</name>
</gene>
<feature type="signal peptide" evidence="1">
    <location>
        <begin position="1"/>
        <end position="25"/>
    </location>
</feature>
<proteinExistence type="predicted"/>
<protein>
    <submittedName>
        <fullName evidence="2">Uncharacterized protein</fullName>
    </submittedName>
</protein>
<accession>A1WX84</accession>
<name>A1WX84_HALHL</name>
<feature type="chain" id="PRO_5002640740" evidence="1">
    <location>
        <begin position="26"/>
        <end position="308"/>
    </location>
</feature>
<evidence type="ECO:0000256" key="1">
    <source>
        <dbReference type="SAM" id="SignalP"/>
    </source>
</evidence>